<evidence type="ECO:0000256" key="3">
    <source>
        <dbReference type="ARBA" id="ARBA00022448"/>
    </source>
</evidence>
<evidence type="ECO:0000256" key="9">
    <source>
        <dbReference type="HAMAP-Rule" id="MF_01465"/>
    </source>
</evidence>
<feature type="transmembrane region" description="Helical" evidence="9">
    <location>
        <begin position="79"/>
        <end position="103"/>
    </location>
</feature>
<keyword evidence="8 9" id="KW-0472">Membrane</keyword>
<proteinExistence type="inferred from homology"/>
<dbReference type="PIRSF" id="PIRSF004557">
    <property type="entry name" value="SecY"/>
    <property type="match status" value="1"/>
</dbReference>
<evidence type="ECO:0000256" key="1">
    <source>
        <dbReference type="ARBA" id="ARBA00004141"/>
    </source>
</evidence>
<dbReference type="SUPFAM" id="SSF103491">
    <property type="entry name" value="Preprotein translocase SecY subunit"/>
    <property type="match status" value="1"/>
</dbReference>
<feature type="transmembrane region" description="Helical" evidence="9">
    <location>
        <begin position="313"/>
        <end position="331"/>
    </location>
</feature>
<feature type="transmembrane region" description="Helical" evidence="9">
    <location>
        <begin position="123"/>
        <end position="143"/>
    </location>
</feature>
<dbReference type="InterPro" id="IPR026593">
    <property type="entry name" value="SecY"/>
</dbReference>
<evidence type="ECO:0000313" key="13">
    <source>
        <dbReference type="EMBL" id="MFC5566917.1"/>
    </source>
</evidence>
<evidence type="ECO:0000256" key="5">
    <source>
        <dbReference type="ARBA" id="ARBA00022927"/>
    </source>
</evidence>
<sequence>MASAAEQMASNMSWAAFGKATELKQRILFTIGLLIVYRLGTYIPVPGIDGAALRNFMQDAAAGIGGILSMFTGGALSRMGIFALGIMPYISASIIIQLVASMYEPWKGLKKEGEQGRKKLNQYTRYFTLVLATFQAYGMAVSLEAGGLVASPGPFFLASCVITLVGGTMFLMWIGEQITSRGIGNGISLIIFVGIIADLPGAVAQFLSQGRTGAVSPLVILIVAVMVVVVLAFVVFMERSLRKIHIQYPRRQVGMKVYDGGSSHLPIKVNPAGVIPAVFASALLLLPSTIATFSHTTSGPIMSTFLAYFGPGQPLYLLFFVGMIVFFTYFYTHEVAFKTDDVAENLKNQNGFVPGIRPGKRTADYLEYVVNRLLVLGSAYLALVCLLPEILRAELAVPFYFGGTSVLIIVSVGMDTIQQIQSHLLAHQYEGLIERSQLRGRKARTPRTGGPARR</sequence>
<dbReference type="Proteomes" id="UP001596056">
    <property type="component" value="Unassembled WGS sequence"/>
</dbReference>
<evidence type="ECO:0000256" key="4">
    <source>
        <dbReference type="ARBA" id="ARBA00022692"/>
    </source>
</evidence>
<dbReference type="PROSITE" id="PS00756">
    <property type="entry name" value="SECY_2"/>
    <property type="match status" value="1"/>
</dbReference>
<keyword evidence="5 9" id="KW-0653">Protein transport</keyword>
<dbReference type="HAMAP" id="MF_01465">
    <property type="entry name" value="SecY"/>
    <property type="match status" value="1"/>
</dbReference>
<dbReference type="InterPro" id="IPR002208">
    <property type="entry name" value="SecY/SEC61-alpha"/>
</dbReference>
<dbReference type="PROSITE" id="PS00755">
    <property type="entry name" value="SECY_1"/>
    <property type="match status" value="1"/>
</dbReference>
<evidence type="ECO:0000256" key="8">
    <source>
        <dbReference type="ARBA" id="ARBA00023136"/>
    </source>
</evidence>
<keyword evidence="4 9" id="KW-0812">Transmembrane</keyword>
<feature type="transmembrane region" description="Helical" evidence="9">
    <location>
        <begin position="155"/>
        <end position="174"/>
    </location>
</feature>
<organism evidence="13 14">
    <name type="scientific">Rubellimicrobium aerolatum</name>
    <dbReference type="NCBI Taxonomy" id="490979"/>
    <lineage>
        <taxon>Bacteria</taxon>
        <taxon>Pseudomonadati</taxon>
        <taxon>Pseudomonadota</taxon>
        <taxon>Alphaproteobacteria</taxon>
        <taxon>Rhodobacterales</taxon>
        <taxon>Roseobacteraceae</taxon>
        <taxon>Rubellimicrobium</taxon>
    </lineage>
</organism>
<keyword evidence="14" id="KW-1185">Reference proteome</keyword>
<comment type="function">
    <text evidence="9 10">The central subunit of the protein translocation channel SecYEG. Consists of two halves formed by TMs 1-5 and 6-10. These two domains form a lateral gate at the front which open onto the bilayer between TMs 2 and 7, and are clamped together by SecE at the back. The channel is closed by both a pore ring composed of hydrophobic SecY resides and a short helix (helix 2A) on the extracellular side of the membrane which forms a plug. The plug probably moves laterally to allow the channel to open. The ring and the pore may move independently.</text>
</comment>
<dbReference type="RefSeq" id="WP_209841715.1">
    <property type="nucleotide sequence ID" value="NZ_JAGGJP010000011.1"/>
</dbReference>
<comment type="caution">
    <text evidence="13">The sequence shown here is derived from an EMBL/GenBank/DDBJ whole genome shotgun (WGS) entry which is preliminary data.</text>
</comment>
<comment type="subunit">
    <text evidence="9">Component of the Sec protein translocase complex. Heterotrimer consisting of SecY, SecE and SecG subunits. The heterotrimers can form oligomers, although 1 heterotrimer is thought to be able to translocate proteins. Interacts with the ribosome. Interacts with SecDF, and other proteins may be involved. Interacts with SecA.</text>
</comment>
<dbReference type="InterPro" id="IPR023201">
    <property type="entry name" value="SecY_dom_sf"/>
</dbReference>
<dbReference type="PRINTS" id="PR00303">
    <property type="entry name" value="SECYTRNLCASE"/>
</dbReference>
<feature type="transmembrane region" description="Helical" evidence="9">
    <location>
        <begin position="369"/>
        <end position="391"/>
    </location>
</feature>
<keyword evidence="7 9" id="KW-0811">Translocation</keyword>
<comment type="similarity">
    <text evidence="2 9 12">Belongs to the SecY/SEC61-alpha family.</text>
</comment>
<feature type="transmembrane region" description="Helical" evidence="9">
    <location>
        <begin position="397"/>
        <end position="417"/>
    </location>
</feature>
<dbReference type="EMBL" id="JBHSNA010000008">
    <property type="protein sequence ID" value="MFC5566917.1"/>
    <property type="molecule type" value="Genomic_DNA"/>
</dbReference>
<feature type="transmembrane region" description="Helical" evidence="9">
    <location>
        <begin position="272"/>
        <end position="293"/>
    </location>
</feature>
<evidence type="ECO:0000256" key="7">
    <source>
        <dbReference type="ARBA" id="ARBA00023010"/>
    </source>
</evidence>
<dbReference type="InterPro" id="IPR030659">
    <property type="entry name" value="SecY_CS"/>
</dbReference>
<evidence type="ECO:0000256" key="6">
    <source>
        <dbReference type="ARBA" id="ARBA00022989"/>
    </source>
</evidence>
<dbReference type="NCBIfam" id="TIGR00967">
    <property type="entry name" value="3a0501s007"/>
    <property type="match status" value="1"/>
</dbReference>
<evidence type="ECO:0000313" key="14">
    <source>
        <dbReference type="Proteomes" id="UP001596056"/>
    </source>
</evidence>
<gene>
    <name evidence="9 13" type="primary">secY</name>
    <name evidence="13" type="ORF">ACFPOC_10900</name>
</gene>
<keyword evidence="9" id="KW-1003">Cell membrane</keyword>
<feature type="transmembrane region" description="Helical" evidence="9">
    <location>
        <begin position="186"/>
        <end position="208"/>
    </location>
</feature>
<keyword evidence="6 9" id="KW-1133">Transmembrane helix</keyword>
<name>A0ABW0SD67_9RHOB</name>
<dbReference type="Gene3D" id="1.10.3370.10">
    <property type="entry name" value="SecY subunit domain"/>
    <property type="match status" value="1"/>
</dbReference>
<feature type="transmembrane region" description="Helical" evidence="9">
    <location>
        <begin position="27"/>
        <end position="45"/>
    </location>
</feature>
<comment type="subcellular location">
    <subcellularLocation>
        <location evidence="9">Cell membrane</location>
        <topology evidence="9">Multi-pass membrane protein</topology>
    </subcellularLocation>
    <subcellularLocation>
        <location evidence="1 11">Membrane</location>
        <topology evidence="1 11">Multi-pass membrane protein</topology>
    </subcellularLocation>
</comment>
<reference evidence="14" key="1">
    <citation type="journal article" date="2019" name="Int. J. Syst. Evol. Microbiol.">
        <title>The Global Catalogue of Microorganisms (GCM) 10K type strain sequencing project: providing services to taxonomists for standard genome sequencing and annotation.</title>
        <authorList>
            <consortium name="The Broad Institute Genomics Platform"/>
            <consortium name="The Broad Institute Genome Sequencing Center for Infectious Disease"/>
            <person name="Wu L."/>
            <person name="Ma J."/>
        </authorList>
    </citation>
    <scope>NUCLEOTIDE SEQUENCE [LARGE SCALE GENOMIC DNA]</scope>
    <source>
        <strain evidence="14">KACC 11588</strain>
    </source>
</reference>
<evidence type="ECO:0000256" key="12">
    <source>
        <dbReference type="RuleBase" id="RU004349"/>
    </source>
</evidence>
<protein>
    <recommendedName>
        <fullName evidence="9 10">Protein translocase subunit SecY</fullName>
    </recommendedName>
</protein>
<evidence type="ECO:0000256" key="11">
    <source>
        <dbReference type="RuleBase" id="RU003484"/>
    </source>
</evidence>
<evidence type="ECO:0000256" key="10">
    <source>
        <dbReference type="RuleBase" id="RU000537"/>
    </source>
</evidence>
<keyword evidence="3 9" id="KW-0813">Transport</keyword>
<dbReference type="PANTHER" id="PTHR10906">
    <property type="entry name" value="SECY/SEC61-ALPHA FAMILY MEMBER"/>
    <property type="match status" value="1"/>
</dbReference>
<evidence type="ECO:0000256" key="2">
    <source>
        <dbReference type="ARBA" id="ARBA00005751"/>
    </source>
</evidence>
<accession>A0ABW0SD67</accession>
<dbReference type="Pfam" id="PF00344">
    <property type="entry name" value="SecY"/>
    <property type="match status" value="1"/>
</dbReference>
<feature type="transmembrane region" description="Helical" evidence="9">
    <location>
        <begin position="214"/>
        <end position="236"/>
    </location>
</feature>